<feature type="domain" description="Vta1/callose synthase N-terminal" evidence="10">
    <location>
        <begin position="12"/>
        <end position="152"/>
    </location>
</feature>
<evidence type="ECO:0000259" key="11">
    <source>
        <dbReference type="Pfam" id="PF18097"/>
    </source>
</evidence>
<keyword evidence="6" id="KW-0967">Endosome</keyword>
<evidence type="ECO:0000256" key="6">
    <source>
        <dbReference type="ARBA" id="ARBA00022753"/>
    </source>
</evidence>
<dbReference type="InterPro" id="IPR044538">
    <property type="entry name" value="Vta1-like"/>
</dbReference>
<dbReference type="Gene3D" id="1.25.40.270">
    <property type="entry name" value="Vacuolar protein sorting-associated protein vta1"/>
    <property type="match status" value="1"/>
</dbReference>
<dbReference type="Pfam" id="PF04652">
    <property type="entry name" value="Vta1"/>
    <property type="match status" value="1"/>
</dbReference>
<feature type="domain" description="Vta1 C-terminal" evidence="11">
    <location>
        <begin position="345"/>
        <end position="381"/>
    </location>
</feature>
<comment type="subcellular location">
    <subcellularLocation>
        <location evidence="2">Cytoplasm</location>
    </subcellularLocation>
    <subcellularLocation>
        <location evidence="1">Endosome membrane</location>
        <topology evidence="1">Peripheral membrane protein</topology>
    </subcellularLocation>
</comment>
<comment type="caution">
    <text evidence="12">The sequence shown here is derived from an EMBL/GenBank/DDBJ whole genome shotgun (WGS) entry which is preliminary data.</text>
</comment>
<evidence type="ECO:0000256" key="2">
    <source>
        <dbReference type="ARBA" id="ARBA00004496"/>
    </source>
</evidence>
<dbReference type="PANTHER" id="PTHR46009:SF1">
    <property type="entry name" value="VACUOLAR PROTEIN SORTING-ASSOCIATED PROTEIN VTA1 HOMOLOG"/>
    <property type="match status" value="1"/>
</dbReference>
<organism evidence="12 13">
    <name type="scientific">Diversispora eburnea</name>
    <dbReference type="NCBI Taxonomy" id="1213867"/>
    <lineage>
        <taxon>Eukaryota</taxon>
        <taxon>Fungi</taxon>
        <taxon>Fungi incertae sedis</taxon>
        <taxon>Mucoromycota</taxon>
        <taxon>Glomeromycotina</taxon>
        <taxon>Glomeromycetes</taxon>
        <taxon>Diversisporales</taxon>
        <taxon>Diversisporaceae</taxon>
        <taxon>Diversispora</taxon>
    </lineage>
</organism>
<accession>A0A9N9AFD9</accession>
<evidence type="ECO:0000256" key="7">
    <source>
        <dbReference type="ARBA" id="ARBA00022927"/>
    </source>
</evidence>
<feature type="compositionally biased region" description="Polar residues" evidence="9">
    <location>
        <begin position="203"/>
        <end position="221"/>
    </location>
</feature>
<dbReference type="InterPro" id="IPR023175">
    <property type="entry name" value="Vta1/CALS_N_sf"/>
</dbReference>
<dbReference type="GO" id="GO:0005771">
    <property type="term" value="C:multivesicular body"/>
    <property type="evidence" value="ECO:0007669"/>
    <property type="project" value="TreeGrafter"/>
</dbReference>
<keyword evidence="8" id="KW-0472">Membrane</keyword>
<dbReference type="OrthoDB" id="391137at2759"/>
<feature type="region of interest" description="Disordered" evidence="9">
    <location>
        <begin position="152"/>
        <end position="226"/>
    </location>
</feature>
<proteinExistence type="inferred from homology"/>
<comment type="similarity">
    <text evidence="3">Belongs to the VTA1 family.</text>
</comment>
<evidence type="ECO:0000256" key="8">
    <source>
        <dbReference type="ARBA" id="ARBA00023136"/>
    </source>
</evidence>
<evidence type="ECO:0000313" key="12">
    <source>
        <dbReference type="EMBL" id="CAG8528857.1"/>
    </source>
</evidence>
<dbReference type="Gene3D" id="1.20.5.420">
    <property type="entry name" value="Immunoglobulin FC, subunit C"/>
    <property type="match status" value="1"/>
</dbReference>
<dbReference type="InterPro" id="IPR041212">
    <property type="entry name" value="Vta1_C"/>
</dbReference>
<evidence type="ECO:0000256" key="4">
    <source>
        <dbReference type="ARBA" id="ARBA00022448"/>
    </source>
</evidence>
<dbReference type="Pfam" id="PF18097">
    <property type="entry name" value="Vta1_C"/>
    <property type="match status" value="1"/>
</dbReference>
<evidence type="ECO:0000256" key="5">
    <source>
        <dbReference type="ARBA" id="ARBA00022490"/>
    </source>
</evidence>
<evidence type="ECO:0000256" key="1">
    <source>
        <dbReference type="ARBA" id="ARBA00004481"/>
    </source>
</evidence>
<dbReference type="GO" id="GO:0032511">
    <property type="term" value="P:late endosome to vacuole transport via multivesicular body sorting pathway"/>
    <property type="evidence" value="ECO:0007669"/>
    <property type="project" value="InterPro"/>
</dbReference>
<gene>
    <name evidence="12" type="ORF">DEBURN_LOCUS6038</name>
</gene>
<sequence length="385" mass="42881">MDMSLPEELKFINTFLQRAQELQKREPVIAYYCNYYSAKLALEKGTKAKESKAYLAKLLDLLEQEKKNLGDNEAVTNDIAGEAYVENFALKVFLNADNEDRAGKASRKTAKNFLAAAIFLELLKIFGELSSENQEKIKYSKWKATQIIKALKDGQIPTPGPPGGEADSLSDESVDNIPGIDQLPSDTSLDSSTIDSQSPFPTYHSTPNSVYHNVSPPNSDLHSGVHDLTSSLNQMDLNNNQQIPPNIPPKGNEFSGGSFPNINNSSFQQPINFQTQTGPQYYDMAQNNPQPSTPILHQPQLQQPNYGITTSYQPTIPESHHNNQQFMGYSKSSLQSQNYVDIDPNTVSQAQKHCKWAISALNYNDVKTAVENIQKTLAMLEPYNQ</sequence>
<dbReference type="PANTHER" id="PTHR46009">
    <property type="entry name" value="VACUOLAR PROTEIN SORTING-ASSOCIATED PROTEIN VTA1 HOMOLOG"/>
    <property type="match status" value="1"/>
</dbReference>
<dbReference type="Proteomes" id="UP000789706">
    <property type="component" value="Unassembled WGS sequence"/>
</dbReference>
<protein>
    <submittedName>
        <fullName evidence="12">4620_t:CDS:1</fullName>
    </submittedName>
</protein>
<keyword evidence="7" id="KW-0653">Protein transport</keyword>
<keyword evidence="4" id="KW-0813">Transport</keyword>
<evidence type="ECO:0000256" key="3">
    <source>
        <dbReference type="ARBA" id="ARBA00007895"/>
    </source>
</evidence>
<evidence type="ECO:0000313" key="13">
    <source>
        <dbReference type="Proteomes" id="UP000789706"/>
    </source>
</evidence>
<name>A0A9N9AFD9_9GLOM</name>
<dbReference type="GO" id="GO:0015031">
    <property type="term" value="P:protein transport"/>
    <property type="evidence" value="ECO:0007669"/>
    <property type="project" value="UniProtKB-KW"/>
</dbReference>
<keyword evidence="13" id="KW-1185">Reference proteome</keyword>
<feature type="compositionally biased region" description="Low complexity" evidence="9">
    <location>
        <begin position="181"/>
        <end position="199"/>
    </location>
</feature>
<reference evidence="12" key="1">
    <citation type="submission" date="2021-06" db="EMBL/GenBank/DDBJ databases">
        <authorList>
            <person name="Kallberg Y."/>
            <person name="Tangrot J."/>
            <person name="Rosling A."/>
        </authorList>
    </citation>
    <scope>NUCLEOTIDE SEQUENCE</scope>
    <source>
        <strain evidence="12">AZ414A</strain>
    </source>
</reference>
<evidence type="ECO:0000256" key="9">
    <source>
        <dbReference type="SAM" id="MobiDB-lite"/>
    </source>
</evidence>
<dbReference type="InterPro" id="IPR039431">
    <property type="entry name" value="Vta1/CALS_N"/>
</dbReference>
<evidence type="ECO:0000259" key="10">
    <source>
        <dbReference type="Pfam" id="PF04652"/>
    </source>
</evidence>
<dbReference type="EMBL" id="CAJVPK010000584">
    <property type="protein sequence ID" value="CAG8528857.1"/>
    <property type="molecule type" value="Genomic_DNA"/>
</dbReference>
<keyword evidence="5" id="KW-0963">Cytoplasm</keyword>
<dbReference type="GO" id="GO:0010008">
    <property type="term" value="C:endosome membrane"/>
    <property type="evidence" value="ECO:0007669"/>
    <property type="project" value="UniProtKB-SubCell"/>
</dbReference>
<dbReference type="AlphaFoldDB" id="A0A9N9AFD9"/>